<evidence type="ECO:0000256" key="3">
    <source>
        <dbReference type="ARBA" id="ARBA00022485"/>
    </source>
</evidence>
<dbReference type="Pfam" id="PF02467">
    <property type="entry name" value="Whib"/>
    <property type="match status" value="1"/>
</dbReference>
<comment type="subcellular location">
    <subcellularLocation>
        <location evidence="1 11">Cytoplasm</location>
    </subcellularLocation>
</comment>
<evidence type="ECO:0000259" key="12">
    <source>
        <dbReference type="PROSITE" id="PS51674"/>
    </source>
</evidence>
<keyword evidence="6 11" id="KW-0411">Iron-sulfur</keyword>
<comment type="function">
    <text evidence="11">Acts as a transcriptional regulator. Probably redox-responsive. The apo- but not holo-form probably binds DNA.</text>
</comment>
<dbReference type="PROSITE" id="PS51674">
    <property type="entry name" value="4FE4S_WBL"/>
    <property type="match status" value="1"/>
</dbReference>
<sequence>MPRPSRYAPDNLPRPEHWARHAACRGAEEPDVFFPDGDVGLVLLLTEEAKAYCRRCPVRSNCLTTALNRREPLGIWGGLDTDERRALVRLARERAEAAEREEEQADARASAA</sequence>
<keyword evidence="9 11" id="KW-1015">Disulfide bond</keyword>
<keyword evidence="7 11" id="KW-0805">Transcription regulation</keyword>
<evidence type="ECO:0000313" key="14">
    <source>
        <dbReference type="Proteomes" id="UP000830115"/>
    </source>
</evidence>
<evidence type="ECO:0000256" key="2">
    <source>
        <dbReference type="ARBA" id="ARBA00006597"/>
    </source>
</evidence>
<feature type="binding site" evidence="11">
    <location>
        <position position="53"/>
    </location>
    <ligand>
        <name>[4Fe-4S] cluster</name>
        <dbReference type="ChEBI" id="CHEBI:49883"/>
    </ligand>
</feature>
<evidence type="ECO:0000256" key="11">
    <source>
        <dbReference type="HAMAP-Rule" id="MF_01479"/>
    </source>
</evidence>
<comment type="similarity">
    <text evidence="2 11">Belongs to the WhiB family.</text>
</comment>
<reference evidence="13" key="1">
    <citation type="submission" date="2021-10" db="EMBL/GenBank/DDBJ databases">
        <title>Streptomyces nigrumlapis sp.nov.,an antimicrobial producing actinobacterium isolated from Black Gobi rocks.</title>
        <authorList>
            <person name="Wen Y."/>
            <person name="Zhang W."/>
            <person name="Liu X.G."/>
        </authorList>
    </citation>
    <scope>NUCLEOTIDE SEQUENCE</scope>
    <source>
        <strain evidence="13">ST13-2-2</strain>
    </source>
</reference>
<protein>
    <recommendedName>
        <fullName evidence="11">Transcriptional regulator WhiB</fullName>
    </recommendedName>
</protein>
<dbReference type="InterPro" id="IPR003482">
    <property type="entry name" value="Whib"/>
</dbReference>
<dbReference type="PANTHER" id="PTHR38839">
    <property type="entry name" value="TRANSCRIPTIONAL REGULATOR WHID-RELATED"/>
    <property type="match status" value="1"/>
</dbReference>
<feature type="binding site" evidence="11">
    <location>
        <position position="56"/>
    </location>
    <ligand>
        <name>[4Fe-4S] cluster</name>
        <dbReference type="ChEBI" id="CHEBI:49883"/>
    </ligand>
</feature>
<dbReference type="InterPro" id="IPR034768">
    <property type="entry name" value="4FE4S_WBL"/>
</dbReference>
<keyword evidence="14" id="KW-1185">Reference proteome</keyword>
<feature type="binding site" evidence="11">
    <location>
        <position position="62"/>
    </location>
    <ligand>
        <name>[4Fe-4S] cluster</name>
        <dbReference type="ChEBI" id="CHEBI:49883"/>
    </ligand>
</feature>
<evidence type="ECO:0000256" key="6">
    <source>
        <dbReference type="ARBA" id="ARBA00023014"/>
    </source>
</evidence>
<keyword evidence="4 11" id="KW-0479">Metal-binding</keyword>
<proteinExistence type="inferred from homology"/>
<organism evidence="13 14">
    <name type="scientific">Streptomyces halobius</name>
    <dbReference type="NCBI Taxonomy" id="2879846"/>
    <lineage>
        <taxon>Bacteria</taxon>
        <taxon>Bacillati</taxon>
        <taxon>Actinomycetota</taxon>
        <taxon>Actinomycetes</taxon>
        <taxon>Kitasatosporales</taxon>
        <taxon>Streptomycetaceae</taxon>
        <taxon>Streptomyces</taxon>
    </lineage>
</organism>
<dbReference type="HAMAP" id="MF_01479">
    <property type="entry name" value="WhiB"/>
    <property type="match status" value="1"/>
</dbReference>
<evidence type="ECO:0000256" key="5">
    <source>
        <dbReference type="ARBA" id="ARBA00023004"/>
    </source>
</evidence>
<comment type="PTM">
    <text evidence="11">The Fe-S cluster can be nitrosylated by nitric oxide (NO).</text>
</comment>
<feature type="binding site" evidence="11">
    <location>
        <position position="24"/>
    </location>
    <ligand>
        <name>[4Fe-4S] cluster</name>
        <dbReference type="ChEBI" id="CHEBI:49883"/>
    </ligand>
</feature>
<evidence type="ECO:0000256" key="9">
    <source>
        <dbReference type="ARBA" id="ARBA00023157"/>
    </source>
</evidence>
<evidence type="ECO:0000256" key="1">
    <source>
        <dbReference type="ARBA" id="ARBA00004496"/>
    </source>
</evidence>
<comment type="cofactor">
    <cofactor evidence="11">
        <name>[4Fe-4S] cluster</name>
        <dbReference type="ChEBI" id="CHEBI:49883"/>
    </cofactor>
    <text evidence="11">Binds 1 [4Fe-4S] cluster per subunit. Following nitrosylation of the [4Fe-4S] cluster binds 1 [4Fe-8(NO)] cluster per subunit.</text>
</comment>
<evidence type="ECO:0000256" key="7">
    <source>
        <dbReference type="ARBA" id="ARBA00023015"/>
    </source>
</evidence>
<name>A0ABY4MDD0_9ACTN</name>
<keyword evidence="5 11" id="KW-0408">Iron</keyword>
<keyword evidence="10 11" id="KW-0804">Transcription</keyword>
<dbReference type="EMBL" id="CP086322">
    <property type="protein sequence ID" value="UQA95723.1"/>
    <property type="molecule type" value="Genomic_DNA"/>
</dbReference>
<keyword evidence="11" id="KW-0963">Cytoplasm</keyword>
<feature type="domain" description="4Fe-4S Wbl-type" evidence="12">
    <location>
        <begin position="23"/>
        <end position="86"/>
    </location>
</feature>
<evidence type="ECO:0000313" key="13">
    <source>
        <dbReference type="EMBL" id="UQA95723.1"/>
    </source>
</evidence>
<dbReference type="RefSeq" id="WP_248866636.1">
    <property type="nucleotide sequence ID" value="NZ_CP086322.1"/>
</dbReference>
<accession>A0ABY4MDD0</accession>
<dbReference type="Proteomes" id="UP000830115">
    <property type="component" value="Chromosome"/>
</dbReference>
<comment type="PTM">
    <text evidence="11">Upon Fe-S cluster removal intramolecular disulfide bonds are formed.</text>
</comment>
<evidence type="ECO:0000256" key="8">
    <source>
        <dbReference type="ARBA" id="ARBA00023125"/>
    </source>
</evidence>
<keyword evidence="8 11" id="KW-0238">DNA-binding</keyword>
<gene>
    <name evidence="11" type="primary">whiB</name>
    <name evidence="13" type="ORF">K9S39_31105</name>
</gene>
<evidence type="ECO:0000256" key="10">
    <source>
        <dbReference type="ARBA" id="ARBA00023163"/>
    </source>
</evidence>
<keyword evidence="3 11" id="KW-0004">4Fe-4S</keyword>
<evidence type="ECO:0000256" key="4">
    <source>
        <dbReference type="ARBA" id="ARBA00022723"/>
    </source>
</evidence>